<dbReference type="RefSeq" id="WP_008841721.1">
    <property type="nucleotide sequence ID" value="NZ_CP066046.1"/>
</dbReference>
<gene>
    <name evidence="2" type="ORF">R0G89_08760</name>
</gene>
<dbReference type="Proteomes" id="UP001280897">
    <property type="component" value="Unassembled WGS sequence"/>
</dbReference>
<reference evidence="2" key="1">
    <citation type="journal article" date="2023" name="PeerJ">
        <title>Selection and evaluation of lactic acid bacteria from chicken feces in Thailand as potential probiotics.</title>
        <authorList>
            <person name="Khurajog B."/>
            <person name="Disastra Y."/>
            <person name="Lawwyne L.D."/>
            <person name="Sirichokchatchawan W."/>
            <person name="Niyomtham W."/>
            <person name="Yindee J."/>
            <person name="Hampson D.J."/>
            <person name="Prapasarakul N."/>
        </authorList>
    </citation>
    <scope>NUCLEOTIDE SEQUENCE</scope>
    <source>
        <strain evidence="2">BF9</strain>
    </source>
</reference>
<protein>
    <submittedName>
        <fullName evidence="2">Uncharacterized protein</fullName>
    </submittedName>
</protein>
<keyword evidence="1" id="KW-0812">Transmembrane</keyword>
<organism evidence="2 3">
    <name type="scientific">Pediococcus acidilactici</name>
    <dbReference type="NCBI Taxonomy" id="1254"/>
    <lineage>
        <taxon>Bacteria</taxon>
        <taxon>Bacillati</taxon>
        <taxon>Bacillota</taxon>
        <taxon>Bacilli</taxon>
        <taxon>Lactobacillales</taxon>
        <taxon>Lactobacillaceae</taxon>
        <taxon>Pediococcus</taxon>
        <taxon>Pediococcus acidilactici group</taxon>
    </lineage>
</organism>
<dbReference type="EMBL" id="JAWJAV010000005">
    <property type="protein sequence ID" value="MDV2621818.1"/>
    <property type="molecule type" value="Genomic_DNA"/>
</dbReference>
<evidence type="ECO:0000313" key="2">
    <source>
        <dbReference type="EMBL" id="MDV2621818.1"/>
    </source>
</evidence>
<feature type="transmembrane region" description="Helical" evidence="1">
    <location>
        <begin position="6"/>
        <end position="23"/>
    </location>
</feature>
<sequence length="161" mass="18164">MDTIGIAVIVIAMIAGGMAIKIYQERRYFYLSTFFYKEPQSSNVLFLGKSGRYILNRTKVSEANQQPAKFIIDEGTFTVTADQLLLQSHDGLVITYDNVRNLVMNKNPHVRRQSPAVSDLKTIDMKNHRLIVAQQPLKRLGDHRAKSVVSVRKMLGQAEVG</sequence>
<proteinExistence type="predicted"/>
<name>A0AAW8YJ27_PEDAC</name>
<evidence type="ECO:0000313" key="3">
    <source>
        <dbReference type="Proteomes" id="UP001280897"/>
    </source>
</evidence>
<dbReference type="AlphaFoldDB" id="A0AAW8YJ27"/>
<keyword evidence="1" id="KW-0472">Membrane</keyword>
<keyword evidence="1" id="KW-1133">Transmembrane helix</keyword>
<reference evidence="2" key="2">
    <citation type="submission" date="2023-10" db="EMBL/GenBank/DDBJ databases">
        <authorList>
            <person name="Khurajog B."/>
        </authorList>
    </citation>
    <scope>NUCLEOTIDE SEQUENCE</scope>
    <source>
        <strain evidence="2">BF9</strain>
    </source>
</reference>
<comment type="caution">
    <text evidence="2">The sequence shown here is derived from an EMBL/GenBank/DDBJ whole genome shotgun (WGS) entry which is preliminary data.</text>
</comment>
<evidence type="ECO:0000256" key="1">
    <source>
        <dbReference type="SAM" id="Phobius"/>
    </source>
</evidence>
<accession>A0AAW8YJ27</accession>